<dbReference type="RefSeq" id="WP_357789303.1">
    <property type="nucleotide sequence ID" value="NZ_JBFAKC010000020.1"/>
</dbReference>
<name>A0ABV3G3S5_9NOCA</name>
<dbReference type="Gene3D" id="3.90.226.10">
    <property type="entry name" value="2-enoyl-CoA Hydratase, Chain A, domain 1"/>
    <property type="match status" value="1"/>
</dbReference>
<evidence type="ECO:0000313" key="2">
    <source>
        <dbReference type="Proteomes" id="UP001551695"/>
    </source>
</evidence>
<dbReference type="Proteomes" id="UP001551695">
    <property type="component" value="Unassembled WGS sequence"/>
</dbReference>
<dbReference type="CDD" id="cd06558">
    <property type="entry name" value="crotonase-like"/>
    <property type="match status" value="1"/>
</dbReference>
<dbReference type="SUPFAM" id="SSF52096">
    <property type="entry name" value="ClpP/crotonase"/>
    <property type="match status" value="1"/>
</dbReference>
<dbReference type="EMBL" id="JBFAKC010000020">
    <property type="protein sequence ID" value="MEV0712342.1"/>
    <property type="molecule type" value="Genomic_DNA"/>
</dbReference>
<dbReference type="PANTHER" id="PTHR11941:SF54">
    <property type="entry name" value="ENOYL-COA HYDRATASE, MITOCHONDRIAL"/>
    <property type="match status" value="1"/>
</dbReference>
<gene>
    <name evidence="1" type="ORF">AB0I48_32765</name>
</gene>
<comment type="caution">
    <text evidence="1">The sequence shown here is derived from an EMBL/GenBank/DDBJ whole genome shotgun (WGS) entry which is preliminary data.</text>
</comment>
<dbReference type="InterPro" id="IPR029045">
    <property type="entry name" value="ClpP/crotonase-like_dom_sf"/>
</dbReference>
<accession>A0ABV3G3S5</accession>
<proteinExistence type="predicted"/>
<organism evidence="1 2">
    <name type="scientific">Nocardia aurea</name>
    <dbReference type="NCBI Taxonomy" id="2144174"/>
    <lineage>
        <taxon>Bacteria</taxon>
        <taxon>Bacillati</taxon>
        <taxon>Actinomycetota</taxon>
        <taxon>Actinomycetes</taxon>
        <taxon>Mycobacteriales</taxon>
        <taxon>Nocardiaceae</taxon>
        <taxon>Nocardia</taxon>
    </lineage>
</organism>
<evidence type="ECO:0000313" key="1">
    <source>
        <dbReference type="EMBL" id="MEV0712342.1"/>
    </source>
</evidence>
<dbReference type="InterPro" id="IPR001753">
    <property type="entry name" value="Enoyl-CoA_hydra/iso"/>
</dbReference>
<protein>
    <submittedName>
        <fullName evidence="1">Enoyl-CoA hydratase/isomerase family protein</fullName>
    </submittedName>
</protein>
<keyword evidence="2" id="KW-1185">Reference proteome</keyword>
<dbReference type="Pfam" id="PF00378">
    <property type="entry name" value="ECH_1"/>
    <property type="match status" value="1"/>
</dbReference>
<sequence>MDHTYDTLRVRVAHGVAFVSIDNPPINLLDTALVADLDRFATEVAADDAIRVIVLDSADSEFFIAHGDMRLIVDPDALARFVEGPGAGLHGRFRALPQVTIAKITGRVRGGGNEFLFALDMRFAARDAAWFGYPEVSLGIFPGGGGTQYLPRLGGRARALEAVLGADLFDADTAERYGWINRALPAAELDHYVDRLATRIASYPPEAVAAARRAVDAASLPIEEGSKVEAELLWPVFTGATAIERTAAALAAGAQTRDGELDLERVLEVGVGAASA</sequence>
<reference evidence="1 2" key="1">
    <citation type="submission" date="2024-06" db="EMBL/GenBank/DDBJ databases">
        <title>The Natural Products Discovery Center: Release of the First 8490 Sequenced Strains for Exploring Actinobacteria Biosynthetic Diversity.</title>
        <authorList>
            <person name="Kalkreuter E."/>
            <person name="Kautsar S.A."/>
            <person name="Yang D."/>
            <person name="Bader C.D."/>
            <person name="Teijaro C.N."/>
            <person name="Fluegel L."/>
            <person name="Davis C.M."/>
            <person name="Simpson J.R."/>
            <person name="Lauterbach L."/>
            <person name="Steele A.D."/>
            <person name="Gui C."/>
            <person name="Meng S."/>
            <person name="Li G."/>
            <person name="Viehrig K."/>
            <person name="Ye F."/>
            <person name="Su P."/>
            <person name="Kiefer A.F."/>
            <person name="Nichols A."/>
            <person name="Cepeda A.J."/>
            <person name="Yan W."/>
            <person name="Fan B."/>
            <person name="Jiang Y."/>
            <person name="Adhikari A."/>
            <person name="Zheng C.-J."/>
            <person name="Schuster L."/>
            <person name="Cowan T.M."/>
            <person name="Smanski M.J."/>
            <person name="Chevrette M.G."/>
            <person name="De Carvalho L.P.S."/>
            <person name="Shen B."/>
        </authorList>
    </citation>
    <scope>NUCLEOTIDE SEQUENCE [LARGE SCALE GENOMIC DNA]</scope>
    <source>
        <strain evidence="1 2">NPDC050403</strain>
    </source>
</reference>
<dbReference type="PANTHER" id="PTHR11941">
    <property type="entry name" value="ENOYL-COA HYDRATASE-RELATED"/>
    <property type="match status" value="1"/>
</dbReference>